<keyword evidence="2" id="KW-0732">Signal</keyword>
<dbReference type="PROSITE" id="PS51257">
    <property type="entry name" value="PROKAR_LIPOPROTEIN"/>
    <property type="match status" value="1"/>
</dbReference>
<evidence type="ECO:0000256" key="2">
    <source>
        <dbReference type="SAM" id="SignalP"/>
    </source>
</evidence>
<dbReference type="EnsemblMetazoa" id="GAUT038120-RA">
    <property type="protein sequence ID" value="GAUT038120-PA"/>
    <property type="gene ID" value="GAUT038120"/>
</dbReference>
<evidence type="ECO:0000256" key="1">
    <source>
        <dbReference type="SAM" id="MobiDB-lite"/>
    </source>
</evidence>
<dbReference type="AlphaFoldDB" id="A0A1A9VI17"/>
<feature type="signal peptide" evidence="2">
    <location>
        <begin position="1"/>
        <end position="26"/>
    </location>
</feature>
<sequence length="180" mass="19877">MRMNVHLIHWSLLFVTLSCFPFYAFASEKAKYVNQAASAINNEAADALAAVVKNVNEIVADTLESGVSSEEASNQETMPNLEKINKLSQSSILMREPSITSSPLMELEDPLRPVKVSVDVLHSDSANGKNIKKLQTNNKNDDSIDNVDKLRTTDIEDQSNALQANNNAEKVSEGDKDDRR</sequence>
<feature type="compositionally biased region" description="Polar residues" evidence="1">
    <location>
        <begin position="129"/>
        <end position="138"/>
    </location>
</feature>
<proteinExistence type="predicted"/>
<feature type="region of interest" description="Disordered" evidence="1">
    <location>
        <begin position="129"/>
        <end position="180"/>
    </location>
</feature>
<keyword evidence="4" id="KW-1185">Reference proteome</keyword>
<accession>A0A1A9VI17</accession>
<feature type="compositionally biased region" description="Basic and acidic residues" evidence="1">
    <location>
        <begin position="170"/>
        <end position="180"/>
    </location>
</feature>
<evidence type="ECO:0000313" key="4">
    <source>
        <dbReference type="Proteomes" id="UP000078200"/>
    </source>
</evidence>
<dbReference type="VEuPathDB" id="VectorBase:GAUT038120"/>
<organism evidence="3 4">
    <name type="scientific">Glossina austeni</name>
    <name type="common">Savannah tsetse fly</name>
    <dbReference type="NCBI Taxonomy" id="7395"/>
    <lineage>
        <taxon>Eukaryota</taxon>
        <taxon>Metazoa</taxon>
        <taxon>Ecdysozoa</taxon>
        <taxon>Arthropoda</taxon>
        <taxon>Hexapoda</taxon>
        <taxon>Insecta</taxon>
        <taxon>Pterygota</taxon>
        <taxon>Neoptera</taxon>
        <taxon>Endopterygota</taxon>
        <taxon>Diptera</taxon>
        <taxon>Brachycera</taxon>
        <taxon>Muscomorpha</taxon>
        <taxon>Hippoboscoidea</taxon>
        <taxon>Glossinidae</taxon>
        <taxon>Glossina</taxon>
    </lineage>
</organism>
<feature type="compositionally biased region" description="Polar residues" evidence="1">
    <location>
        <begin position="158"/>
        <end position="169"/>
    </location>
</feature>
<name>A0A1A9VI17_GLOAU</name>
<feature type="compositionally biased region" description="Basic and acidic residues" evidence="1">
    <location>
        <begin position="139"/>
        <end position="154"/>
    </location>
</feature>
<evidence type="ECO:0000313" key="3">
    <source>
        <dbReference type="EnsemblMetazoa" id="GAUT038120-PA"/>
    </source>
</evidence>
<dbReference type="Proteomes" id="UP000078200">
    <property type="component" value="Unassembled WGS sequence"/>
</dbReference>
<reference evidence="3" key="1">
    <citation type="submission" date="2020-05" db="UniProtKB">
        <authorList>
            <consortium name="EnsemblMetazoa"/>
        </authorList>
    </citation>
    <scope>IDENTIFICATION</scope>
    <source>
        <strain evidence="3">TTRI</strain>
    </source>
</reference>
<feature type="chain" id="PRO_5008399399" evidence="2">
    <location>
        <begin position="27"/>
        <end position="180"/>
    </location>
</feature>
<protein>
    <submittedName>
        <fullName evidence="3">Uncharacterized protein</fullName>
    </submittedName>
</protein>